<name>A0ACB8TGK9_9AGAM</name>
<comment type="caution">
    <text evidence="1">The sequence shown here is derived from an EMBL/GenBank/DDBJ whole genome shotgun (WGS) entry which is preliminary data.</text>
</comment>
<accession>A0ACB8TGK9</accession>
<evidence type="ECO:0000313" key="2">
    <source>
        <dbReference type="Proteomes" id="UP000814140"/>
    </source>
</evidence>
<dbReference type="Proteomes" id="UP000814140">
    <property type="component" value="Unassembled WGS sequence"/>
</dbReference>
<reference evidence="1" key="2">
    <citation type="journal article" date="2022" name="New Phytol.">
        <title>Evolutionary transition to the ectomycorrhizal habit in the genomes of a hyperdiverse lineage of mushroom-forming fungi.</title>
        <authorList>
            <person name="Looney B."/>
            <person name="Miyauchi S."/>
            <person name="Morin E."/>
            <person name="Drula E."/>
            <person name="Courty P.E."/>
            <person name="Kohler A."/>
            <person name="Kuo A."/>
            <person name="LaButti K."/>
            <person name="Pangilinan J."/>
            <person name="Lipzen A."/>
            <person name="Riley R."/>
            <person name="Andreopoulos W."/>
            <person name="He G."/>
            <person name="Johnson J."/>
            <person name="Nolan M."/>
            <person name="Tritt A."/>
            <person name="Barry K.W."/>
            <person name="Grigoriev I.V."/>
            <person name="Nagy L.G."/>
            <person name="Hibbett D."/>
            <person name="Henrissat B."/>
            <person name="Matheny P.B."/>
            <person name="Labbe J."/>
            <person name="Martin F.M."/>
        </authorList>
    </citation>
    <scope>NUCLEOTIDE SEQUENCE</scope>
    <source>
        <strain evidence="1">HHB10654</strain>
    </source>
</reference>
<evidence type="ECO:0000313" key="1">
    <source>
        <dbReference type="EMBL" id="KAI0067568.1"/>
    </source>
</evidence>
<sequence length="458" mass="50443">MTRLINSPNAPNFLGRTIDKKYKLLEVLGSGTFGIVYRAVDKKSSNQQEYAVKCVRKGTPGSKERRLTSREWAIHAEVSDHPNIVTLHRVVGFGEFIFFVFELCTGGNLLQHIQSRTFARNDDMIKIAFVQLLDAVEHCHVRGVAHRDIKPENILCSSDGSQLYLCDFGLATKNRITSTTSVGSRLYMAPETIGEDFRLDSFAPRHSDVWALGIVLVNMVTARSPWHVASRIDSLYGQFITNPDVLRANLPISRDLCALLADIFDENPYTRISLQELRIEVLQMDSFFMSDAELPTASLCARQAAATYRPRQSFFRPKAAQPEGPLARRLRNIALDMDSLDDTTSATLEGSASVQIHITGPDEVSAPRAGPRQMPIDFTPRAVQPAPGAATSSTPPSDGPITPETHPVQDAAVIAVPNSISDLDIAPAGQPEDPVGKKVERRTSLFRRGVQALRALSN</sequence>
<gene>
    <name evidence="1" type="ORF">BV25DRAFT_834763</name>
</gene>
<reference evidence="1" key="1">
    <citation type="submission" date="2021-03" db="EMBL/GenBank/DDBJ databases">
        <authorList>
            <consortium name="DOE Joint Genome Institute"/>
            <person name="Ahrendt S."/>
            <person name="Looney B.P."/>
            <person name="Miyauchi S."/>
            <person name="Morin E."/>
            <person name="Drula E."/>
            <person name="Courty P.E."/>
            <person name="Chicoki N."/>
            <person name="Fauchery L."/>
            <person name="Kohler A."/>
            <person name="Kuo A."/>
            <person name="Labutti K."/>
            <person name="Pangilinan J."/>
            <person name="Lipzen A."/>
            <person name="Riley R."/>
            <person name="Andreopoulos W."/>
            <person name="He G."/>
            <person name="Johnson J."/>
            <person name="Barry K.W."/>
            <person name="Grigoriev I.V."/>
            <person name="Nagy L."/>
            <person name="Hibbett D."/>
            <person name="Henrissat B."/>
            <person name="Matheny P.B."/>
            <person name="Labbe J."/>
            <person name="Martin F."/>
        </authorList>
    </citation>
    <scope>NUCLEOTIDE SEQUENCE</scope>
    <source>
        <strain evidence="1">HHB10654</strain>
    </source>
</reference>
<dbReference type="EMBL" id="MU277189">
    <property type="protein sequence ID" value="KAI0067568.1"/>
    <property type="molecule type" value="Genomic_DNA"/>
</dbReference>
<keyword evidence="2" id="KW-1185">Reference proteome</keyword>
<organism evidence="1 2">
    <name type="scientific">Artomyces pyxidatus</name>
    <dbReference type="NCBI Taxonomy" id="48021"/>
    <lineage>
        <taxon>Eukaryota</taxon>
        <taxon>Fungi</taxon>
        <taxon>Dikarya</taxon>
        <taxon>Basidiomycota</taxon>
        <taxon>Agaricomycotina</taxon>
        <taxon>Agaricomycetes</taxon>
        <taxon>Russulales</taxon>
        <taxon>Auriscalpiaceae</taxon>
        <taxon>Artomyces</taxon>
    </lineage>
</organism>
<proteinExistence type="predicted"/>
<protein>
    <submittedName>
        <fullName evidence="1">Kinase-like protein</fullName>
    </submittedName>
</protein>